<dbReference type="RefSeq" id="WP_015426827.1">
    <property type="nucleotide sequence ID" value="NZ_OGTW02000065.1"/>
</dbReference>
<sequence>MNKIKKIKFLESLIYLLVISFFIITFFIIISYFSTLLKIKLPSDPAISVITKIDYLNLVKLSFFVGVVYFFLFSLPEMFILFRVRKSGRELEDLNNKERKLIETLFRILLGSYIPTVALFSLSIDQFSSIVEISALFTIFIFFFNLVKTSK</sequence>
<accession>A0A2X0PHH6</accession>
<evidence type="ECO:0000313" key="3">
    <source>
        <dbReference type="EMBL" id="SPS11518.1"/>
    </source>
</evidence>
<dbReference type="EMBL" id="OGTW02000065">
    <property type="protein sequence ID" value="SPS11518.1"/>
    <property type="molecule type" value="Genomic_DNA"/>
</dbReference>
<feature type="transmembrane region" description="Helical" evidence="1">
    <location>
        <begin position="12"/>
        <end position="33"/>
    </location>
</feature>
<keyword evidence="1" id="KW-0472">Membrane</keyword>
<feature type="transmembrane region" description="Helical" evidence="1">
    <location>
        <begin position="130"/>
        <end position="147"/>
    </location>
</feature>
<dbReference type="AlphaFoldDB" id="A0A2X0PHH6"/>
<protein>
    <submittedName>
        <fullName evidence="2">Uncharacterized protein</fullName>
    </submittedName>
</protein>
<reference evidence="3" key="3">
    <citation type="submission" date="2018-05" db="EMBL/GenBank/DDBJ databases">
        <authorList>
            <person name="Lanie J.A."/>
            <person name="Ng W.-L."/>
            <person name="Kazmierczak K.M."/>
            <person name="Andrzejewski T.M."/>
            <person name="Davidsen T.M."/>
            <person name="Wayne K.J."/>
            <person name="Tettelin H."/>
            <person name="Glass J.I."/>
            <person name="Rusch D."/>
            <person name="Podicherti R."/>
            <person name="Tsui H.-C.T."/>
            <person name="Winkler M.E."/>
        </authorList>
    </citation>
    <scope>NUCLEOTIDE SEQUENCE</scope>
    <source>
        <strain evidence="3">Lactococcus lactis</strain>
    </source>
</reference>
<reference evidence="2" key="1">
    <citation type="submission" date="2018-01" db="EMBL/GenBank/DDBJ databases">
        <authorList>
            <person name="Gaut B.S."/>
            <person name="Morton B.R."/>
            <person name="Clegg M.T."/>
            <person name="Duvall M.R."/>
        </authorList>
    </citation>
    <scope>NUCLEOTIDE SEQUENCE</scope>
    <source>
        <strain evidence="2">Lactococcus lactis</strain>
    </source>
</reference>
<gene>
    <name evidence="2" type="ORF">AMHIJAGA_01452</name>
</gene>
<evidence type="ECO:0000256" key="1">
    <source>
        <dbReference type="SAM" id="Phobius"/>
    </source>
</evidence>
<dbReference type="Proteomes" id="UP000279235">
    <property type="component" value="Unassembled WGS sequence"/>
</dbReference>
<keyword evidence="1" id="KW-0812">Transmembrane</keyword>
<reference evidence="4" key="2">
    <citation type="submission" date="2018-05" db="EMBL/GenBank/DDBJ databases">
        <authorList>
            <person name="Duru I."/>
        </authorList>
    </citation>
    <scope>NUCLEOTIDE SEQUENCE [LARGE SCALE GENOMIC DNA]</scope>
</reference>
<feature type="transmembrane region" description="Helical" evidence="1">
    <location>
        <begin position="61"/>
        <end position="84"/>
    </location>
</feature>
<feature type="transmembrane region" description="Helical" evidence="1">
    <location>
        <begin position="105"/>
        <end position="124"/>
    </location>
</feature>
<evidence type="ECO:0000313" key="4">
    <source>
        <dbReference type="Proteomes" id="UP000279235"/>
    </source>
</evidence>
<evidence type="ECO:0000313" key="2">
    <source>
        <dbReference type="EMBL" id="SPB26029.1"/>
    </source>
</evidence>
<organism evidence="2">
    <name type="scientific">Lactococcus lactis</name>
    <dbReference type="NCBI Taxonomy" id="1358"/>
    <lineage>
        <taxon>Bacteria</taxon>
        <taxon>Bacillati</taxon>
        <taxon>Bacillota</taxon>
        <taxon>Bacilli</taxon>
        <taxon>Lactobacillales</taxon>
        <taxon>Streptococcaceae</taxon>
        <taxon>Lactococcus</taxon>
    </lineage>
</organism>
<name>A0A2X0PHH6_9LACT</name>
<dbReference type="EMBL" id="OGTW01000065">
    <property type="protein sequence ID" value="SPB26029.1"/>
    <property type="molecule type" value="Genomic_DNA"/>
</dbReference>
<keyword evidence="1" id="KW-1133">Transmembrane helix</keyword>
<proteinExistence type="predicted"/>